<organism evidence="2 3">
    <name type="scientific">Rotaria magnacalcarata</name>
    <dbReference type="NCBI Taxonomy" id="392030"/>
    <lineage>
        <taxon>Eukaryota</taxon>
        <taxon>Metazoa</taxon>
        <taxon>Spiralia</taxon>
        <taxon>Gnathifera</taxon>
        <taxon>Rotifera</taxon>
        <taxon>Eurotatoria</taxon>
        <taxon>Bdelloidea</taxon>
        <taxon>Philodinida</taxon>
        <taxon>Philodinidae</taxon>
        <taxon>Rotaria</taxon>
    </lineage>
</organism>
<dbReference type="Proteomes" id="UP000681720">
    <property type="component" value="Unassembled WGS sequence"/>
</dbReference>
<protein>
    <submittedName>
        <fullName evidence="2">Uncharacterized protein</fullName>
    </submittedName>
</protein>
<evidence type="ECO:0000313" key="3">
    <source>
        <dbReference type="Proteomes" id="UP000681720"/>
    </source>
</evidence>
<gene>
    <name evidence="1" type="ORF">GIL414_LOCUS58708</name>
    <name evidence="2" type="ORF">GIL414_LOCUS58937</name>
</gene>
<comment type="caution">
    <text evidence="2">The sequence shown here is derived from an EMBL/GenBank/DDBJ whole genome shotgun (WGS) entry which is preliminary data.</text>
</comment>
<accession>A0A8S3DP49</accession>
<dbReference type="EMBL" id="CAJOBJ010218360">
    <property type="protein sequence ID" value="CAF5027404.1"/>
    <property type="molecule type" value="Genomic_DNA"/>
</dbReference>
<sequence length="35" mass="4148">MDSTNKDVAYNYTNIREFTPFSIRDNKHRKTLASL</sequence>
<reference evidence="2" key="1">
    <citation type="submission" date="2021-02" db="EMBL/GenBank/DDBJ databases">
        <authorList>
            <person name="Nowell W R."/>
        </authorList>
    </citation>
    <scope>NUCLEOTIDE SEQUENCE</scope>
</reference>
<dbReference type="EMBL" id="CAJOBJ010220307">
    <property type="protein sequence ID" value="CAF5031737.1"/>
    <property type="molecule type" value="Genomic_DNA"/>
</dbReference>
<feature type="non-terminal residue" evidence="2">
    <location>
        <position position="1"/>
    </location>
</feature>
<evidence type="ECO:0000313" key="1">
    <source>
        <dbReference type="EMBL" id="CAF5027404.1"/>
    </source>
</evidence>
<name>A0A8S3DP49_9BILA</name>
<evidence type="ECO:0000313" key="2">
    <source>
        <dbReference type="EMBL" id="CAF5031737.1"/>
    </source>
</evidence>
<proteinExistence type="predicted"/>
<dbReference type="AlphaFoldDB" id="A0A8S3DP49"/>
<feature type="non-terminal residue" evidence="2">
    <location>
        <position position="35"/>
    </location>
</feature>